<dbReference type="Proteomes" id="UP001597480">
    <property type="component" value="Unassembled WGS sequence"/>
</dbReference>
<keyword evidence="6" id="KW-0732">Signal</keyword>
<dbReference type="PANTHER" id="PTHR42812">
    <property type="entry name" value="BETA-XYLOSIDASE"/>
    <property type="match status" value="1"/>
</dbReference>
<dbReference type="SUPFAM" id="SSF49785">
    <property type="entry name" value="Galactose-binding domain-like"/>
    <property type="match status" value="1"/>
</dbReference>
<feature type="chain" id="PRO_5046519647" evidence="6">
    <location>
        <begin position="20"/>
        <end position="570"/>
    </location>
</feature>
<gene>
    <name evidence="8" type="ORF">ACFSR3_14825</name>
</gene>
<dbReference type="InterPro" id="IPR000421">
    <property type="entry name" value="FA58C"/>
</dbReference>
<keyword evidence="9" id="KW-1185">Reference proteome</keyword>
<dbReference type="Pfam" id="PF04616">
    <property type="entry name" value="Glyco_hydro_43"/>
    <property type="match status" value="1"/>
</dbReference>
<comment type="caution">
    <text evidence="8">The sequence shown here is derived from an EMBL/GenBank/DDBJ whole genome shotgun (WGS) entry which is preliminary data.</text>
</comment>
<accession>A0ABW5NWT7</accession>
<dbReference type="Gene3D" id="2.60.120.260">
    <property type="entry name" value="Galactose-binding domain-like"/>
    <property type="match status" value="1"/>
</dbReference>
<dbReference type="InterPro" id="IPR023296">
    <property type="entry name" value="Glyco_hydro_beta-prop_sf"/>
</dbReference>
<dbReference type="SUPFAM" id="SSF75005">
    <property type="entry name" value="Arabinanase/levansucrase/invertase"/>
    <property type="match status" value="1"/>
</dbReference>
<dbReference type="RefSeq" id="WP_379822071.1">
    <property type="nucleotide sequence ID" value="NZ_JBHUMD010000028.1"/>
</dbReference>
<keyword evidence="2 4" id="KW-0378">Hydrolase</keyword>
<dbReference type="Gene3D" id="2.115.10.20">
    <property type="entry name" value="Glycosyl hydrolase domain, family 43"/>
    <property type="match status" value="1"/>
</dbReference>
<dbReference type="PANTHER" id="PTHR42812:SF12">
    <property type="entry name" value="BETA-XYLOSIDASE-RELATED"/>
    <property type="match status" value="1"/>
</dbReference>
<evidence type="ECO:0000259" key="7">
    <source>
        <dbReference type="PROSITE" id="PS50022"/>
    </source>
</evidence>
<evidence type="ECO:0000256" key="4">
    <source>
        <dbReference type="RuleBase" id="RU361187"/>
    </source>
</evidence>
<dbReference type="InterPro" id="IPR006710">
    <property type="entry name" value="Glyco_hydro_43"/>
</dbReference>
<evidence type="ECO:0000256" key="6">
    <source>
        <dbReference type="SAM" id="SignalP"/>
    </source>
</evidence>
<dbReference type="Pfam" id="PF00754">
    <property type="entry name" value="F5_F8_type_C"/>
    <property type="match status" value="1"/>
</dbReference>
<feature type="region of interest" description="Disordered" evidence="5">
    <location>
        <begin position="183"/>
        <end position="203"/>
    </location>
</feature>
<evidence type="ECO:0000313" key="9">
    <source>
        <dbReference type="Proteomes" id="UP001597480"/>
    </source>
</evidence>
<name>A0ABW5NWT7_9FLAO</name>
<dbReference type="EMBL" id="JBHUMD010000028">
    <property type="protein sequence ID" value="MFD2603335.1"/>
    <property type="molecule type" value="Genomic_DNA"/>
</dbReference>
<organism evidence="8 9">
    <name type="scientific">Flavobacterium suzhouense</name>
    <dbReference type="NCBI Taxonomy" id="1529638"/>
    <lineage>
        <taxon>Bacteria</taxon>
        <taxon>Pseudomonadati</taxon>
        <taxon>Bacteroidota</taxon>
        <taxon>Flavobacteriia</taxon>
        <taxon>Flavobacteriales</taxon>
        <taxon>Flavobacteriaceae</taxon>
        <taxon>Flavobacterium</taxon>
    </lineage>
</organism>
<evidence type="ECO:0000313" key="8">
    <source>
        <dbReference type="EMBL" id="MFD2603335.1"/>
    </source>
</evidence>
<feature type="compositionally biased region" description="Basic and acidic residues" evidence="5">
    <location>
        <begin position="185"/>
        <end position="203"/>
    </location>
</feature>
<evidence type="ECO:0000256" key="1">
    <source>
        <dbReference type="ARBA" id="ARBA00009865"/>
    </source>
</evidence>
<dbReference type="Gene3D" id="2.60.40.10">
    <property type="entry name" value="Immunoglobulins"/>
    <property type="match status" value="1"/>
</dbReference>
<dbReference type="InterPro" id="IPR008979">
    <property type="entry name" value="Galactose-bd-like_sf"/>
</dbReference>
<evidence type="ECO:0000256" key="2">
    <source>
        <dbReference type="ARBA" id="ARBA00022801"/>
    </source>
</evidence>
<comment type="similarity">
    <text evidence="1 4">Belongs to the glycosyl hydrolase 43 family.</text>
</comment>
<sequence>MTNKLYLAALLLAGLTAFAQQKTPVICNPLNLSYRFCLDAPSRREAADPVIVTYKDEYYIFASKSGGYWHSTNLADWNFITSPDLPFEDYAPAAVVMDDAIYFLASTQDSPSSKIFKSSNPKSGKWQVVNEGFPIPLTDPDLFLDDDGRLYMYYGCSNINPIYGVELDRKTLNPISKPVACMNEDTDHNGWERPGDTNKSKDKPWTEGAWMTKFNNKYYLQYATPGTEYRSYSDGMYVADNPLGPFTLMKNNPFSYRPGGFATGTGHSATFKDKYGNYWHITTTTISVKHNFERRLSLFPAFFNTNDAIYTYTGYGDYPMVIPQKKGITEADFVPQWMLLSYNKPVTVSSNSDGYEAKLAADENIRTYWSAATGNKGEWLSIDLTEKSTINALQLNLAENKTTIQGRKEGIYYQYIVEYSEDGKNWKILVDKSKNTVDAPHDLSILDKAVKARYLKVTNLHTPSGTFAISDFRVFGKGNGKKPSMATGLTIERNAQDRCSVLLKWKGDTKATGYNIRFGRTPDELFQNFQVYGTDTLEINSLSNQWDYYFVVDSFNENGITKGTDIKKID</sequence>
<protein>
    <submittedName>
        <fullName evidence="8">Family 43 glycosylhydrolase</fullName>
    </submittedName>
</protein>
<keyword evidence="3 4" id="KW-0326">Glycosidase</keyword>
<evidence type="ECO:0000256" key="3">
    <source>
        <dbReference type="ARBA" id="ARBA00023295"/>
    </source>
</evidence>
<reference evidence="9" key="1">
    <citation type="journal article" date="2019" name="Int. J. Syst. Evol. Microbiol.">
        <title>The Global Catalogue of Microorganisms (GCM) 10K type strain sequencing project: providing services to taxonomists for standard genome sequencing and annotation.</title>
        <authorList>
            <consortium name="The Broad Institute Genomics Platform"/>
            <consortium name="The Broad Institute Genome Sequencing Center for Infectious Disease"/>
            <person name="Wu L."/>
            <person name="Ma J."/>
        </authorList>
    </citation>
    <scope>NUCLEOTIDE SEQUENCE [LARGE SCALE GENOMIC DNA]</scope>
    <source>
        <strain evidence="9">KCTC 42107</strain>
    </source>
</reference>
<feature type="signal peptide" evidence="6">
    <location>
        <begin position="1"/>
        <end position="19"/>
    </location>
</feature>
<dbReference type="PROSITE" id="PS50022">
    <property type="entry name" value="FA58C_3"/>
    <property type="match status" value="1"/>
</dbReference>
<feature type="domain" description="F5/8 type C" evidence="7">
    <location>
        <begin position="321"/>
        <end position="477"/>
    </location>
</feature>
<dbReference type="CDD" id="cd08982">
    <property type="entry name" value="GH43-like"/>
    <property type="match status" value="1"/>
</dbReference>
<dbReference type="InterPro" id="IPR013783">
    <property type="entry name" value="Ig-like_fold"/>
</dbReference>
<dbReference type="InterPro" id="IPR051795">
    <property type="entry name" value="Glycosyl_Hydrlase_43"/>
</dbReference>
<proteinExistence type="inferred from homology"/>
<evidence type="ECO:0000256" key="5">
    <source>
        <dbReference type="SAM" id="MobiDB-lite"/>
    </source>
</evidence>